<dbReference type="PANTHER" id="PTHR23129">
    <property type="entry name" value="ACYL-COENZYME A DIPHOSPHATASE FITM2"/>
    <property type="match status" value="1"/>
</dbReference>
<comment type="catalytic activity">
    <reaction evidence="8">
        <text>(9Z)-octadecenoyl-CoA + H2O = S-(9Z-octadecenoyl)-4'-phosphopantetheine + adenosine 3',5'-bisphosphate + 2 H(+)</text>
        <dbReference type="Rhea" id="RHEA:65564"/>
        <dbReference type="ChEBI" id="CHEBI:15377"/>
        <dbReference type="ChEBI" id="CHEBI:15378"/>
        <dbReference type="ChEBI" id="CHEBI:57387"/>
        <dbReference type="ChEBI" id="CHEBI:58343"/>
        <dbReference type="ChEBI" id="CHEBI:156553"/>
    </reaction>
</comment>
<evidence type="ECO:0000256" key="9">
    <source>
        <dbReference type="SAM" id="Phobius"/>
    </source>
</evidence>
<organism evidence="10 11">
    <name type="scientific">Pseudocercospora eumusae</name>
    <dbReference type="NCBI Taxonomy" id="321146"/>
    <lineage>
        <taxon>Eukaryota</taxon>
        <taxon>Fungi</taxon>
        <taxon>Dikarya</taxon>
        <taxon>Ascomycota</taxon>
        <taxon>Pezizomycotina</taxon>
        <taxon>Dothideomycetes</taxon>
        <taxon>Dothideomycetidae</taxon>
        <taxon>Mycosphaerellales</taxon>
        <taxon>Mycosphaerellaceae</taxon>
        <taxon>Pseudocercospora</taxon>
    </lineage>
</organism>
<evidence type="ECO:0000256" key="8">
    <source>
        <dbReference type="HAMAP-Rule" id="MF_03231"/>
    </source>
</evidence>
<dbReference type="EMBL" id="LFZN01000036">
    <property type="protein sequence ID" value="KXT02908.1"/>
    <property type="molecule type" value="Genomic_DNA"/>
</dbReference>
<dbReference type="Pfam" id="PF10261">
    <property type="entry name" value="FIT"/>
    <property type="match status" value="1"/>
</dbReference>
<feature type="transmembrane region" description="Helical" evidence="9">
    <location>
        <begin position="44"/>
        <end position="63"/>
    </location>
</feature>
<dbReference type="GO" id="GO:0140042">
    <property type="term" value="P:lipid droplet formation"/>
    <property type="evidence" value="ECO:0007669"/>
    <property type="project" value="UniProtKB-UniRule"/>
</dbReference>
<keyword evidence="8" id="KW-0594">Phospholipid biosynthesis</keyword>
<evidence type="ECO:0000256" key="3">
    <source>
        <dbReference type="ARBA" id="ARBA00022801"/>
    </source>
</evidence>
<feature type="active site" evidence="8">
    <location>
        <position position="213"/>
    </location>
</feature>
<sequence length="335" mass="37464">MATQRRQSQKVSIDVPISNGDIKKAADTLDSPKGSPFLPTSLEAALLAIYPATLLLGSLFSTLHPASRNATYLPNAQSYDPQNAPSYFAKKSNVFNVWFVKIGWFWITLAFSLLIFSHSSLGPPLRPQLTRRRIQAILRYGCVTLIWIFVTQWFFGPAIIDRSFRWTGGKCNQVLSDSLDEKMERGDVKEVFSHAACKAVNGQWIGGHDISGHVFLLILGSAMLWLELLPAVLRTEGLREKRRIMTPDGLTRSASFEVDSCSAHTSAREELGFGIKAALGVAFLSWWMLLMTAAYFHTWFEKVTGLLVAFLSIYTVYFLPRGVPGLRQWLGMPVQ</sequence>
<keyword evidence="5 8" id="KW-1133">Transmembrane helix</keyword>
<dbReference type="OrthoDB" id="5579088at2759"/>
<protein>
    <recommendedName>
        <fullName evidence="8">Acyl-coenzyme A diphosphatase SCS3</fullName>
        <ecNumber evidence="8">3.6.1.-</ecNumber>
    </recommendedName>
    <alternativeName>
        <fullName evidence="8">FIT family protein SCS3</fullName>
    </alternativeName>
</protein>
<keyword evidence="11" id="KW-1185">Reference proteome</keyword>
<feature type="transmembrane region" description="Helical" evidence="9">
    <location>
        <begin position="95"/>
        <end position="116"/>
    </location>
</feature>
<dbReference type="Proteomes" id="UP000070133">
    <property type="component" value="Unassembled WGS sequence"/>
</dbReference>
<reference evidence="10 11" key="1">
    <citation type="submission" date="2015-07" db="EMBL/GenBank/DDBJ databases">
        <title>Comparative genomics of the Sigatoka disease complex on banana suggests a link between parallel evolutionary changes in Pseudocercospora fijiensis and Pseudocercospora eumusae and increased virulence on the banana host.</title>
        <authorList>
            <person name="Chang T.-C."/>
            <person name="Salvucci A."/>
            <person name="Crous P.W."/>
            <person name="Stergiopoulos I."/>
        </authorList>
    </citation>
    <scope>NUCLEOTIDE SEQUENCE [LARGE SCALE GENOMIC DNA]</scope>
    <source>
        <strain evidence="10 11">CBS 114824</strain>
    </source>
</reference>
<keyword evidence="2 8" id="KW-0812">Transmembrane</keyword>
<comment type="catalytic activity">
    <reaction evidence="8">
        <text>(5Z,8Z,11Z,14Z)-eicosatetraenoyl-CoA + H2O = S-(5Z,8Z,11Z,14Z-eicosatetraenoyl)-4'-phosphopantetheine + adenosine 3',5'-bisphosphate + 2 H(+)</text>
        <dbReference type="Rhea" id="RHEA:65568"/>
        <dbReference type="ChEBI" id="CHEBI:15377"/>
        <dbReference type="ChEBI" id="CHEBI:15378"/>
        <dbReference type="ChEBI" id="CHEBI:57368"/>
        <dbReference type="ChEBI" id="CHEBI:58343"/>
        <dbReference type="ChEBI" id="CHEBI:156554"/>
    </reaction>
</comment>
<dbReference type="InterPro" id="IPR019388">
    <property type="entry name" value="FIT"/>
</dbReference>
<evidence type="ECO:0000256" key="4">
    <source>
        <dbReference type="ARBA" id="ARBA00022824"/>
    </source>
</evidence>
<dbReference type="HAMAP" id="MF_03231">
    <property type="entry name" value="SCS3"/>
    <property type="match status" value="1"/>
</dbReference>
<evidence type="ECO:0000313" key="11">
    <source>
        <dbReference type="Proteomes" id="UP000070133"/>
    </source>
</evidence>
<feature type="transmembrane region" description="Helical" evidence="9">
    <location>
        <begin position="214"/>
        <end position="233"/>
    </location>
</feature>
<comment type="catalytic activity">
    <reaction evidence="8">
        <text>an acyl-CoA + H2O = an acyl-4'-phosphopantetheine + adenosine 3',5'-bisphosphate + 2 H(+)</text>
        <dbReference type="Rhea" id="RHEA:50044"/>
        <dbReference type="ChEBI" id="CHEBI:15377"/>
        <dbReference type="ChEBI" id="CHEBI:15378"/>
        <dbReference type="ChEBI" id="CHEBI:58342"/>
        <dbReference type="ChEBI" id="CHEBI:58343"/>
        <dbReference type="ChEBI" id="CHEBI:132023"/>
    </reaction>
</comment>
<keyword evidence="7 8" id="KW-0472">Membrane</keyword>
<feature type="transmembrane region" description="Helical" evidence="9">
    <location>
        <begin position="303"/>
        <end position="320"/>
    </location>
</feature>
<dbReference type="PANTHER" id="PTHR23129:SF0">
    <property type="entry name" value="ACYL-COENZYME A DIPHOSPHATASE FITM2"/>
    <property type="match status" value="1"/>
</dbReference>
<keyword evidence="3 8" id="KW-0378">Hydrolase</keyword>
<feature type="transmembrane region" description="Helical" evidence="9">
    <location>
        <begin position="137"/>
        <end position="155"/>
    </location>
</feature>
<feature type="active site" evidence="8">
    <location>
        <position position="297"/>
    </location>
</feature>
<keyword evidence="4 8" id="KW-0256">Endoplasmic reticulum</keyword>
<evidence type="ECO:0000256" key="6">
    <source>
        <dbReference type="ARBA" id="ARBA00023098"/>
    </source>
</evidence>
<dbReference type="InterPro" id="IPR046400">
    <property type="entry name" value="SCS3"/>
</dbReference>
<evidence type="ECO:0000256" key="7">
    <source>
        <dbReference type="ARBA" id="ARBA00023136"/>
    </source>
</evidence>
<accession>A0A139HK83</accession>
<comment type="subcellular location">
    <subcellularLocation>
        <location evidence="1 8">Endoplasmic reticulum membrane</location>
        <topology evidence="1 8">Multi-pass membrane protein</topology>
    </subcellularLocation>
</comment>
<dbReference type="GO" id="GO:0008654">
    <property type="term" value="P:phospholipid biosynthetic process"/>
    <property type="evidence" value="ECO:0007669"/>
    <property type="project" value="UniProtKB-KW"/>
</dbReference>
<evidence type="ECO:0000313" key="10">
    <source>
        <dbReference type="EMBL" id="KXT02908.1"/>
    </source>
</evidence>
<comment type="function">
    <text evidence="8">Fatty acyl-coenzyme A (CoA) diphosphatase that hydrolyzes fatty acyl-CoA to yield acyl-4'-phosphopantetheine and adenosine 3',5'-bisphosphate. Preferentially hydrolyzes unsaturated long-chain acyl-CoA substrates in the endoplasmic reticulum (ER) lumen. This catalytic activity is required for maintaining ER structure and for lipid droplets (LDs) biogenesis, which are lipid storage organelles involved in maintaining lipid and energy homeostasis. May directly bind to diacylglycerol (DAGs) and triacylglycerol, which is also important for LD biogenesis. May support directional budding of nacent LDs from the ER into the cytosol by reducing DAG levels at sites of LD formation. May play a role in the regulation of cell morphology and cytoskeletal organization. Involved in phospholipid biosynthesis.</text>
</comment>
<dbReference type="AlphaFoldDB" id="A0A139HK83"/>
<evidence type="ECO:0000256" key="1">
    <source>
        <dbReference type="ARBA" id="ARBA00004477"/>
    </source>
</evidence>
<dbReference type="GO" id="GO:0005789">
    <property type="term" value="C:endoplasmic reticulum membrane"/>
    <property type="evidence" value="ECO:0007669"/>
    <property type="project" value="UniProtKB-SubCell"/>
</dbReference>
<comment type="similarity">
    <text evidence="8">Belongs to the FIT family. Fungal FIT2B/SCS3 subfamily.</text>
</comment>
<dbReference type="EC" id="3.6.1.-" evidence="8"/>
<evidence type="ECO:0000256" key="2">
    <source>
        <dbReference type="ARBA" id="ARBA00022692"/>
    </source>
</evidence>
<keyword evidence="6" id="KW-0443">Lipid metabolism</keyword>
<feature type="transmembrane region" description="Helical" evidence="9">
    <location>
        <begin position="277"/>
        <end position="297"/>
    </location>
</feature>
<comment type="catalytic activity">
    <reaction evidence="8">
        <text>hexadecanoyl-CoA + H2O = S-hexadecanoyl-4'-phosphopantetheine + adenosine 3',5'-bisphosphate + 2 H(+)</text>
        <dbReference type="Rhea" id="RHEA:50032"/>
        <dbReference type="ChEBI" id="CHEBI:15377"/>
        <dbReference type="ChEBI" id="CHEBI:15378"/>
        <dbReference type="ChEBI" id="CHEBI:57379"/>
        <dbReference type="ChEBI" id="CHEBI:58343"/>
        <dbReference type="ChEBI" id="CHEBI:132018"/>
    </reaction>
</comment>
<keyword evidence="8" id="KW-1208">Phospholipid metabolism</keyword>
<evidence type="ECO:0000256" key="5">
    <source>
        <dbReference type="ARBA" id="ARBA00022989"/>
    </source>
</evidence>
<keyword evidence="8" id="KW-0444">Lipid biosynthesis</keyword>
<gene>
    <name evidence="8" type="primary">SCS3</name>
    <name evidence="8" type="synonym">FIT2B</name>
    <name evidence="10" type="ORF">AC578_1820</name>
</gene>
<proteinExistence type="inferred from homology"/>
<dbReference type="STRING" id="321146.A0A139HK83"/>
<name>A0A139HK83_9PEZI</name>
<dbReference type="GO" id="GO:0010945">
    <property type="term" value="F:coenzyme A diphosphatase activity"/>
    <property type="evidence" value="ECO:0007669"/>
    <property type="project" value="InterPro"/>
</dbReference>
<comment type="caution">
    <text evidence="10">The sequence shown here is derived from an EMBL/GenBank/DDBJ whole genome shotgun (WGS) entry which is preliminary data.</text>
</comment>